<gene>
    <name evidence="1" type="ORF">O0S08_26720</name>
</gene>
<dbReference type="EMBL" id="CP114040">
    <property type="protein sequence ID" value="WAS89801.1"/>
    <property type="molecule type" value="Genomic_DNA"/>
</dbReference>
<accession>A0ABY7GS59</accession>
<protein>
    <submittedName>
        <fullName evidence="1">Uncharacterized protein</fullName>
    </submittedName>
</protein>
<evidence type="ECO:0000313" key="2">
    <source>
        <dbReference type="Proteomes" id="UP001164459"/>
    </source>
</evidence>
<proteinExistence type="predicted"/>
<reference evidence="1" key="1">
    <citation type="submission" date="2022-11" db="EMBL/GenBank/DDBJ databases">
        <title>Minimal conservation of predation-associated metabolite biosynthetic gene clusters underscores biosynthetic potential of Myxococcota including descriptions for ten novel species: Archangium lansinium sp. nov., Myxococcus landrumus sp. nov., Nannocystis bai.</title>
        <authorList>
            <person name="Ahearne A."/>
            <person name="Stevens C."/>
            <person name="Dowd S."/>
        </authorList>
    </citation>
    <scope>NUCLEOTIDE SEQUENCE</scope>
    <source>
        <strain evidence="1">Fl3</strain>
    </source>
</reference>
<organism evidence="1 2">
    <name type="scientific">Nannocystis punicea</name>
    <dbReference type="NCBI Taxonomy" id="2995304"/>
    <lineage>
        <taxon>Bacteria</taxon>
        <taxon>Pseudomonadati</taxon>
        <taxon>Myxococcota</taxon>
        <taxon>Polyangia</taxon>
        <taxon>Nannocystales</taxon>
        <taxon>Nannocystaceae</taxon>
        <taxon>Nannocystis</taxon>
    </lineage>
</organism>
<keyword evidence="2" id="KW-1185">Reference proteome</keyword>
<sequence>MFSCERHGNHGIHGICRHVLDACKNDRPIVLIAVLWIAETWICPDCKRTLEQVLSATVDDKVVFRRTAEVMQAWCPGCIEAWRERHGLSPEPWDVDLLIPSLT</sequence>
<name>A0ABY7GS59_9BACT</name>
<evidence type="ECO:0000313" key="1">
    <source>
        <dbReference type="EMBL" id="WAS89801.1"/>
    </source>
</evidence>
<dbReference type="RefSeq" id="WP_269032111.1">
    <property type="nucleotide sequence ID" value="NZ_CP114040.1"/>
</dbReference>
<dbReference type="Proteomes" id="UP001164459">
    <property type="component" value="Chromosome"/>
</dbReference>